<dbReference type="SMART" id="SM00382">
    <property type="entry name" value="AAA"/>
    <property type="match status" value="1"/>
</dbReference>
<dbReference type="GO" id="GO:0016887">
    <property type="term" value="F:ATP hydrolysis activity"/>
    <property type="evidence" value="ECO:0007669"/>
    <property type="project" value="InterPro"/>
</dbReference>
<comment type="similarity">
    <text evidence="1">Belongs to the ABC transporter superfamily.</text>
</comment>
<dbReference type="CDD" id="cd03293">
    <property type="entry name" value="ABC_NrtD_SsuB_transporters"/>
    <property type="match status" value="1"/>
</dbReference>
<feature type="region of interest" description="Disordered" evidence="8">
    <location>
        <begin position="1"/>
        <end position="37"/>
    </location>
</feature>
<evidence type="ECO:0000256" key="2">
    <source>
        <dbReference type="ARBA" id="ARBA00022448"/>
    </source>
</evidence>
<keyword evidence="3" id="KW-1003">Cell membrane</keyword>
<keyword evidence="2" id="KW-0813">Transport</keyword>
<keyword evidence="5 10" id="KW-0067">ATP-binding</keyword>
<dbReference type="PANTHER" id="PTHR42788:SF17">
    <property type="entry name" value="ALIPHATIC SULFONATES IMPORT ATP-BINDING PROTEIN SSUB"/>
    <property type="match status" value="1"/>
</dbReference>
<evidence type="ECO:0000256" key="1">
    <source>
        <dbReference type="ARBA" id="ARBA00005417"/>
    </source>
</evidence>
<dbReference type="PROSITE" id="PS50893">
    <property type="entry name" value="ABC_TRANSPORTER_2"/>
    <property type="match status" value="1"/>
</dbReference>
<dbReference type="InterPro" id="IPR003439">
    <property type="entry name" value="ABC_transporter-like_ATP-bd"/>
</dbReference>
<evidence type="ECO:0000313" key="11">
    <source>
        <dbReference type="Proteomes" id="UP000315037"/>
    </source>
</evidence>
<keyword evidence="11" id="KW-1185">Reference proteome</keyword>
<name>A0A506UL64_9PROT</name>
<evidence type="ECO:0000256" key="8">
    <source>
        <dbReference type="SAM" id="MobiDB-lite"/>
    </source>
</evidence>
<sequence length="287" mass="31032">MVKETSGTVVPPQELSSAAGSVSQAVANPPSGKDEDKGAHIQIDHVSHRFGQGEKALPVLKDVSLDIKPGEFVAVLGPSGSGKSTLLRLVSGLEKPSEGTILADGKLVTGPDPSRIVMFQDPTLYPWRTVEGNVALGLEARGKLKTQGNRVGEAIDLVGLQGFEKAYPRQLSGGMAQRAALARALVNDPRLLILDEPFGKLDSLTRLTMQGELLKLWQRERFTTLLVTHDVEEALFLAQRVIVFGQRPAQIKAEFKVDLPYPRHRGDPALAALRQKALAELGLDADW</sequence>
<dbReference type="AlphaFoldDB" id="A0A506UL64"/>
<feature type="domain" description="ABC transporter" evidence="9">
    <location>
        <begin position="41"/>
        <end position="271"/>
    </location>
</feature>
<dbReference type="InterPro" id="IPR027417">
    <property type="entry name" value="P-loop_NTPase"/>
</dbReference>
<keyword evidence="6" id="KW-1278">Translocase</keyword>
<dbReference type="Gene3D" id="3.40.50.300">
    <property type="entry name" value="P-loop containing nucleotide triphosphate hydrolases"/>
    <property type="match status" value="1"/>
</dbReference>
<evidence type="ECO:0000256" key="4">
    <source>
        <dbReference type="ARBA" id="ARBA00022741"/>
    </source>
</evidence>
<dbReference type="Pfam" id="PF00005">
    <property type="entry name" value="ABC_tran"/>
    <property type="match status" value="1"/>
</dbReference>
<dbReference type="PANTHER" id="PTHR42788">
    <property type="entry name" value="TAURINE IMPORT ATP-BINDING PROTEIN-RELATED"/>
    <property type="match status" value="1"/>
</dbReference>
<comment type="caution">
    <text evidence="10">The sequence shown here is derived from an EMBL/GenBank/DDBJ whole genome shotgun (WGS) entry which is preliminary data.</text>
</comment>
<dbReference type="SUPFAM" id="SSF52540">
    <property type="entry name" value="P-loop containing nucleoside triphosphate hydrolases"/>
    <property type="match status" value="1"/>
</dbReference>
<protein>
    <submittedName>
        <fullName evidence="10">ABC transporter ATP-binding protein</fullName>
    </submittedName>
</protein>
<dbReference type="GO" id="GO:0005524">
    <property type="term" value="F:ATP binding"/>
    <property type="evidence" value="ECO:0007669"/>
    <property type="project" value="UniProtKB-KW"/>
</dbReference>
<dbReference type="InterPro" id="IPR003593">
    <property type="entry name" value="AAA+_ATPase"/>
</dbReference>
<feature type="compositionally biased region" description="Low complexity" evidence="8">
    <location>
        <begin position="16"/>
        <end position="27"/>
    </location>
</feature>
<proteinExistence type="inferred from homology"/>
<evidence type="ECO:0000313" key="10">
    <source>
        <dbReference type="EMBL" id="TPW34076.1"/>
    </source>
</evidence>
<dbReference type="Proteomes" id="UP000315037">
    <property type="component" value="Unassembled WGS sequence"/>
</dbReference>
<dbReference type="InterPro" id="IPR050166">
    <property type="entry name" value="ABC_transporter_ATP-bind"/>
</dbReference>
<evidence type="ECO:0000256" key="7">
    <source>
        <dbReference type="ARBA" id="ARBA00023136"/>
    </source>
</evidence>
<dbReference type="EMBL" id="SORZ01000002">
    <property type="protein sequence ID" value="TPW34076.1"/>
    <property type="molecule type" value="Genomic_DNA"/>
</dbReference>
<keyword evidence="4" id="KW-0547">Nucleotide-binding</keyword>
<dbReference type="InterPro" id="IPR017871">
    <property type="entry name" value="ABC_transporter-like_CS"/>
</dbReference>
<keyword evidence="7" id="KW-0472">Membrane</keyword>
<reference evidence="10 11" key="1">
    <citation type="submission" date="2019-03" db="EMBL/GenBank/DDBJ databases">
        <title>The complete genome sequence of Neokomagataea sp. Jb2 NBRC113641.</title>
        <authorList>
            <person name="Chua K.-O."/>
            <person name="Chan K.-G."/>
            <person name="See-Too W.-S."/>
        </authorList>
    </citation>
    <scope>NUCLEOTIDE SEQUENCE [LARGE SCALE GENOMIC DNA]</scope>
    <source>
        <strain evidence="10 11">Jb2</strain>
    </source>
</reference>
<organism evidence="10 11">
    <name type="scientific">Oecophyllibacter saccharovorans</name>
    <dbReference type="NCBI Taxonomy" id="2558360"/>
    <lineage>
        <taxon>Bacteria</taxon>
        <taxon>Pseudomonadati</taxon>
        <taxon>Pseudomonadota</taxon>
        <taxon>Alphaproteobacteria</taxon>
        <taxon>Acetobacterales</taxon>
        <taxon>Acetobacteraceae</taxon>
        <taxon>Oecophyllibacter</taxon>
    </lineage>
</organism>
<dbReference type="RefSeq" id="WP_165600751.1">
    <property type="nucleotide sequence ID" value="NZ_SORZ01000002.1"/>
</dbReference>
<evidence type="ECO:0000256" key="3">
    <source>
        <dbReference type="ARBA" id="ARBA00022475"/>
    </source>
</evidence>
<gene>
    <name evidence="10" type="ORF">E3202_05910</name>
</gene>
<evidence type="ECO:0000259" key="9">
    <source>
        <dbReference type="PROSITE" id="PS50893"/>
    </source>
</evidence>
<dbReference type="PROSITE" id="PS00211">
    <property type="entry name" value="ABC_TRANSPORTER_1"/>
    <property type="match status" value="1"/>
</dbReference>
<accession>A0A506UL64</accession>
<evidence type="ECO:0000256" key="5">
    <source>
        <dbReference type="ARBA" id="ARBA00022840"/>
    </source>
</evidence>
<evidence type="ECO:0000256" key="6">
    <source>
        <dbReference type="ARBA" id="ARBA00022967"/>
    </source>
</evidence>